<comment type="caution">
    <text evidence="2">The sequence shown here is derived from an EMBL/GenBank/DDBJ whole genome shotgun (WGS) entry which is preliminary data.</text>
</comment>
<feature type="region of interest" description="Disordered" evidence="1">
    <location>
        <begin position="1"/>
        <end position="58"/>
    </location>
</feature>
<feature type="compositionally biased region" description="Polar residues" evidence="1">
    <location>
        <begin position="142"/>
        <end position="157"/>
    </location>
</feature>
<evidence type="ECO:0000313" key="2">
    <source>
        <dbReference type="EMBL" id="TRM68719.1"/>
    </source>
</evidence>
<evidence type="ECO:0000313" key="3">
    <source>
        <dbReference type="Proteomes" id="UP000320762"/>
    </source>
</evidence>
<feature type="region of interest" description="Disordered" evidence="1">
    <location>
        <begin position="86"/>
        <end position="216"/>
    </location>
</feature>
<dbReference type="EMBL" id="VDMD01000002">
    <property type="protein sequence ID" value="TRM68719.1"/>
    <property type="molecule type" value="Genomic_DNA"/>
</dbReference>
<gene>
    <name evidence="2" type="ORF">BD626DRAFT_482546</name>
</gene>
<organism evidence="2 3">
    <name type="scientific">Schizophyllum amplum</name>
    <dbReference type="NCBI Taxonomy" id="97359"/>
    <lineage>
        <taxon>Eukaryota</taxon>
        <taxon>Fungi</taxon>
        <taxon>Dikarya</taxon>
        <taxon>Basidiomycota</taxon>
        <taxon>Agaricomycotina</taxon>
        <taxon>Agaricomycetes</taxon>
        <taxon>Agaricomycetidae</taxon>
        <taxon>Agaricales</taxon>
        <taxon>Schizophyllaceae</taxon>
        <taxon>Schizophyllum</taxon>
    </lineage>
</organism>
<proteinExistence type="predicted"/>
<evidence type="ECO:0000256" key="1">
    <source>
        <dbReference type="SAM" id="MobiDB-lite"/>
    </source>
</evidence>
<dbReference type="AlphaFoldDB" id="A0A550CVA5"/>
<protein>
    <submittedName>
        <fullName evidence="2">Uncharacterized protein</fullName>
    </submittedName>
</protein>
<dbReference type="Proteomes" id="UP000320762">
    <property type="component" value="Unassembled WGS sequence"/>
</dbReference>
<name>A0A550CVA5_9AGAR</name>
<feature type="compositionally biased region" description="Low complexity" evidence="1">
    <location>
        <begin position="35"/>
        <end position="57"/>
    </location>
</feature>
<feature type="compositionally biased region" description="Low complexity" evidence="1">
    <location>
        <begin position="86"/>
        <end position="107"/>
    </location>
</feature>
<sequence length="231" mass="25274">MSQFAEDAKQLSQEIDDLHLTPRYHPRALPSPPLSQTATAGSVASSQQSSPASSQESITEEFALIFAEDRDRPLPRCLRCGHVGLTQCSHSSSQSDDADSTPTSSQDSQEDAEDGVHGSQETIHGPSSSQKDAEEHGYDLCPSQSSQESDYCEPQSSQERRDHAEFPSDDGEAECPFPLSQRDYVPSSSSQSRGEEGATLIPPWDSSQGSDVDEHARYWNDRKIAMRLSRG</sequence>
<reference evidence="2 3" key="1">
    <citation type="journal article" date="2019" name="New Phytol.">
        <title>Comparative genomics reveals unique wood-decay strategies and fruiting body development in the Schizophyllaceae.</title>
        <authorList>
            <person name="Almasi E."/>
            <person name="Sahu N."/>
            <person name="Krizsan K."/>
            <person name="Balint B."/>
            <person name="Kovacs G.M."/>
            <person name="Kiss B."/>
            <person name="Cseklye J."/>
            <person name="Drula E."/>
            <person name="Henrissat B."/>
            <person name="Nagy I."/>
            <person name="Chovatia M."/>
            <person name="Adam C."/>
            <person name="LaButti K."/>
            <person name="Lipzen A."/>
            <person name="Riley R."/>
            <person name="Grigoriev I.V."/>
            <person name="Nagy L.G."/>
        </authorList>
    </citation>
    <scope>NUCLEOTIDE SEQUENCE [LARGE SCALE GENOMIC DNA]</scope>
    <source>
        <strain evidence="2 3">NL-1724</strain>
    </source>
</reference>
<keyword evidence="3" id="KW-1185">Reference proteome</keyword>
<accession>A0A550CVA5</accession>
<feature type="compositionally biased region" description="Polar residues" evidence="1">
    <location>
        <begin position="119"/>
        <end position="130"/>
    </location>
</feature>